<proteinExistence type="predicted"/>
<dbReference type="Proteomes" id="UP000596742">
    <property type="component" value="Unassembled WGS sequence"/>
</dbReference>
<accession>A0A8B6DG11</accession>
<sequence length="114" mass="12915">MCNVCVFRHNAGEDVRLTLSVIVDEDTSRFVNSHVEPHKQETDMRMQAVINPDAKVDVPALEDEVVEEDSEDAEKGGSSDEEVVRPEEPDNREKAKNQDKKRKSTTEMTREACI</sequence>
<evidence type="ECO:0000313" key="2">
    <source>
        <dbReference type="EMBL" id="VDI18429.1"/>
    </source>
</evidence>
<evidence type="ECO:0000313" key="3">
    <source>
        <dbReference type="Proteomes" id="UP000596742"/>
    </source>
</evidence>
<name>A0A8B6DG11_MYTGA</name>
<feature type="region of interest" description="Disordered" evidence="1">
    <location>
        <begin position="63"/>
        <end position="114"/>
    </location>
</feature>
<protein>
    <submittedName>
        <fullName evidence="2">Uncharacterized protein</fullName>
    </submittedName>
</protein>
<dbReference type="AlphaFoldDB" id="A0A8B6DG11"/>
<feature type="compositionally biased region" description="Basic and acidic residues" evidence="1">
    <location>
        <begin position="73"/>
        <end position="114"/>
    </location>
</feature>
<reference evidence="2" key="1">
    <citation type="submission" date="2018-11" db="EMBL/GenBank/DDBJ databases">
        <authorList>
            <person name="Alioto T."/>
            <person name="Alioto T."/>
        </authorList>
    </citation>
    <scope>NUCLEOTIDE SEQUENCE</scope>
</reference>
<comment type="caution">
    <text evidence="2">The sequence shown here is derived from an EMBL/GenBank/DDBJ whole genome shotgun (WGS) entry which is preliminary data.</text>
</comment>
<feature type="compositionally biased region" description="Acidic residues" evidence="1">
    <location>
        <begin position="63"/>
        <end position="72"/>
    </location>
</feature>
<gene>
    <name evidence="2" type="ORF">MGAL_10B059585</name>
</gene>
<organism evidence="2 3">
    <name type="scientific">Mytilus galloprovincialis</name>
    <name type="common">Mediterranean mussel</name>
    <dbReference type="NCBI Taxonomy" id="29158"/>
    <lineage>
        <taxon>Eukaryota</taxon>
        <taxon>Metazoa</taxon>
        <taxon>Spiralia</taxon>
        <taxon>Lophotrochozoa</taxon>
        <taxon>Mollusca</taxon>
        <taxon>Bivalvia</taxon>
        <taxon>Autobranchia</taxon>
        <taxon>Pteriomorphia</taxon>
        <taxon>Mytilida</taxon>
        <taxon>Mytiloidea</taxon>
        <taxon>Mytilidae</taxon>
        <taxon>Mytilinae</taxon>
        <taxon>Mytilus</taxon>
    </lineage>
</organism>
<keyword evidence="3" id="KW-1185">Reference proteome</keyword>
<dbReference type="EMBL" id="UYJE01003336">
    <property type="protein sequence ID" value="VDI18429.1"/>
    <property type="molecule type" value="Genomic_DNA"/>
</dbReference>
<evidence type="ECO:0000256" key="1">
    <source>
        <dbReference type="SAM" id="MobiDB-lite"/>
    </source>
</evidence>